<comment type="caution">
    <text evidence="8">The sequence shown here is derived from an EMBL/GenBank/DDBJ whole genome shotgun (WGS) entry which is preliminary data.</text>
</comment>
<evidence type="ECO:0000256" key="3">
    <source>
        <dbReference type="ARBA" id="ARBA00022692"/>
    </source>
</evidence>
<evidence type="ECO:0000256" key="6">
    <source>
        <dbReference type="SAM" id="Phobius"/>
    </source>
</evidence>
<keyword evidence="4 6" id="KW-1133">Transmembrane helix</keyword>
<keyword evidence="9" id="KW-1185">Reference proteome</keyword>
<feature type="transmembrane region" description="Helical" evidence="6">
    <location>
        <begin position="289"/>
        <end position="314"/>
    </location>
</feature>
<protein>
    <submittedName>
        <fullName evidence="8">Type II secretion system F family protein</fullName>
    </submittedName>
</protein>
<keyword evidence="5 6" id="KW-0472">Membrane</keyword>
<dbReference type="Pfam" id="PF00482">
    <property type="entry name" value="T2SSF"/>
    <property type="match status" value="1"/>
</dbReference>
<dbReference type="RefSeq" id="WP_219865587.1">
    <property type="nucleotide sequence ID" value="NZ_JASSQD010000001.1"/>
</dbReference>
<dbReference type="EMBL" id="JASSQD010000001">
    <property type="protein sequence ID" value="MDK9557987.1"/>
    <property type="molecule type" value="Genomic_DNA"/>
</dbReference>
<evidence type="ECO:0000313" key="9">
    <source>
        <dbReference type="Proteomes" id="UP001223547"/>
    </source>
</evidence>
<dbReference type="InterPro" id="IPR018076">
    <property type="entry name" value="T2SS_GspF_dom"/>
</dbReference>
<dbReference type="PANTHER" id="PTHR35007">
    <property type="entry name" value="INTEGRAL MEMBRANE PROTEIN-RELATED"/>
    <property type="match status" value="1"/>
</dbReference>
<reference evidence="8 9" key="1">
    <citation type="submission" date="2023-05" db="EMBL/GenBank/DDBJ databases">
        <title>Marinobacter albus sp. nov., a marine bacterium isolated from sand in a coastal intertidal zone of huludao.</title>
        <authorList>
            <person name="Deng T."/>
        </authorList>
    </citation>
    <scope>NUCLEOTIDE SEQUENCE [LARGE SCALE GENOMIC DNA]</scope>
    <source>
        <strain evidence="8 9">M216</strain>
    </source>
</reference>
<feature type="transmembrane region" description="Helical" evidence="6">
    <location>
        <begin position="138"/>
        <end position="159"/>
    </location>
</feature>
<feature type="transmembrane region" description="Helical" evidence="6">
    <location>
        <begin position="20"/>
        <end position="41"/>
    </location>
</feature>
<dbReference type="PANTHER" id="PTHR35007:SF2">
    <property type="entry name" value="PILUS ASSEMBLE PROTEIN"/>
    <property type="match status" value="1"/>
</dbReference>
<proteinExistence type="predicted"/>
<accession>A0ABT7HCA5</accession>
<evidence type="ECO:0000256" key="5">
    <source>
        <dbReference type="ARBA" id="ARBA00023136"/>
    </source>
</evidence>
<dbReference type="Proteomes" id="UP001223547">
    <property type="component" value="Unassembled WGS sequence"/>
</dbReference>
<evidence type="ECO:0000256" key="2">
    <source>
        <dbReference type="ARBA" id="ARBA00022475"/>
    </source>
</evidence>
<comment type="subcellular location">
    <subcellularLocation>
        <location evidence="1">Cell membrane</location>
        <topology evidence="1">Multi-pass membrane protein</topology>
    </subcellularLocation>
</comment>
<evidence type="ECO:0000259" key="7">
    <source>
        <dbReference type="Pfam" id="PF00482"/>
    </source>
</evidence>
<evidence type="ECO:0000256" key="1">
    <source>
        <dbReference type="ARBA" id="ARBA00004651"/>
    </source>
</evidence>
<organism evidence="8 9">
    <name type="scientific">Marinobacter albus</name>
    <dbReference type="NCBI Taxonomy" id="3030833"/>
    <lineage>
        <taxon>Bacteria</taxon>
        <taxon>Pseudomonadati</taxon>
        <taxon>Pseudomonadota</taxon>
        <taxon>Gammaproteobacteria</taxon>
        <taxon>Pseudomonadales</taxon>
        <taxon>Marinobacteraceae</taxon>
        <taxon>Marinobacter</taxon>
    </lineage>
</organism>
<keyword evidence="3 6" id="KW-0812">Transmembrane</keyword>
<sequence length="320" mass="34993">MDYLIGLLNSTLQNEQIAEWTFVSLMGAAVFCVGLAGIFLVSTIFNPVRNRLQEVVGTEQEGEPPKTGAMVLLVGKVAPFVLPKKEGERGRTREKLMHAGFRSDNALATFYAIKTLLFIGLPLLVLLIINWIPSVTSMIALQSAAVAVLVGVATPNYVLSKLIQRRKRLLYHGFPDALDLLVVCTEAGFGLKPALQRVADEVSVGHPELAEEFALVNAEMRAGVDRSEALHNLADRTGLEEIAGLVTLLSQSLRFGTSIADSLRIYSEEFRDKRMQKAEEEAGKISTKLIFPLVLCMFPAFFVVAIGPAVVGLLDHFNIQ</sequence>
<evidence type="ECO:0000256" key="4">
    <source>
        <dbReference type="ARBA" id="ARBA00022989"/>
    </source>
</evidence>
<name>A0ABT7HCA5_9GAMM</name>
<gene>
    <name evidence="8" type="ORF">QQF73_10165</name>
</gene>
<evidence type="ECO:0000313" key="8">
    <source>
        <dbReference type="EMBL" id="MDK9557987.1"/>
    </source>
</evidence>
<keyword evidence="2" id="KW-1003">Cell membrane</keyword>
<feature type="transmembrane region" description="Helical" evidence="6">
    <location>
        <begin position="111"/>
        <end position="132"/>
    </location>
</feature>
<feature type="domain" description="Type II secretion system protein GspF" evidence="7">
    <location>
        <begin position="178"/>
        <end position="305"/>
    </location>
</feature>